<dbReference type="InterPro" id="IPR019897">
    <property type="entry name" value="RidA_CS"/>
</dbReference>
<dbReference type="InterPro" id="IPR035959">
    <property type="entry name" value="RutC-like_sf"/>
</dbReference>
<dbReference type="NCBIfam" id="TIGR00004">
    <property type="entry name" value="Rid family detoxifying hydrolase"/>
    <property type="match status" value="1"/>
</dbReference>
<dbReference type="PANTHER" id="PTHR11803:SF39">
    <property type="entry name" value="2-IMINOBUTANOATE_2-IMINOPROPANOATE DEAMINASE"/>
    <property type="match status" value="1"/>
</dbReference>
<reference evidence="2" key="1">
    <citation type="journal article" date="2020" name="mSystems">
        <title>Genome- and Community-Level Interaction Insights into Carbon Utilization and Element Cycling Functions of Hydrothermarchaeota in Hydrothermal Sediment.</title>
        <authorList>
            <person name="Zhou Z."/>
            <person name="Liu Y."/>
            <person name="Xu W."/>
            <person name="Pan J."/>
            <person name="Luo Z.H."/>
            <person name="Li M."/>
        </authorList>
    </citation>
    <scope>NUCLEOTIDE SEQUENCE [LARGE SCALE GENOMIC DNA]</scope>
    <source>
        <strain evidence="2">SpSt-1220</strain>
    </source>
</reference>
<dbReference type="AlphaFoldDB" id="A0A831LHT3"/>
<dbReference type="FunFam" id="3.30.1330.40:FF:000001">
    <property type="entry name" value="L-PSP family endoribonuclease"/>
    <property type="match status" value="1"/>
</dbReference>
<accession>A0A831LHT3</accession>
<evidence type="ECO:0000313" key="2">
    <source>
        <dbReference type="EMBL" id="HDR47127.1"/>
    </source>
</evidence>
<dbReference type="InterPro" id="IPR006175">
    <property type="entry name" value="YjgF/YER057c/UK114"/>
</dbReference>
<organism evidence="2">
    <name type="scientific">Geoalkalibacter subterraneus</name>
    <dbReference type="NCBI Taxonomy" id="483547"/>
    <lineage>
        <taxon>Bacteria</taxon>
        <taxon>Pseudomonadati</taxon>
        <taxon>Thermodesulfobacteriota</taxon>
        <taxon>Desulfuromonadia</taxon>
        <taxon>Desulfuromonadales</taxon>
        <taxon>Geoalkalibacteraceae</taxon>
        <taxon>Geoalkalibacter</taxon>
    </lineage>
</organism>
<dbReference type="GO" id="GO:0005829">
    <property type="term" value="C:cytosol"/>
    <property type="evidence" value="ECO:0007669"/>
    <property type="project" value="TreeGrafter"/>
</dbReference>
<dbReference type="EMBL" id="DSDO01000367">
    <property type="protein sequence ID" value="HDR47127.1"/>
    <property type="molecule type" value="Genomic_DNA"/>
</dbReference>
<dbReference type="Pfam" id="PF01042">
    <property type="entry name" value="Ribonuc_L-PSP"/>
    <property type="match status" value="1"/>
</dbReference>
<dbReference type="GO" id="GO:0019239">
    <property type="term" value="F:deaminase activity"/>
    <property type="evidence" value="ECO:0007669"/>
    <property type="project" value="TreeGrafter"/>
</dbReference>
<comment type="similarity">
    <text evidence="1">Belongs to the RutC family.</text>
</comment>
<name>A0A831LHT3_9BACT</name>
<evidence type="ECO:0000256" key="1">
    <source>
        <dbReference type="ARBA" id="ARBA00010552"/>
    </source>
</evidence>
<dbReference type="InterPro" id="IPR006056">
    <property type="entry name" value="RidA"/>
</dbReference>
<dbReference type="Proteomes" id="UP000886162">
    <property type="component" value="Unassembled WGS sequence"/>
</dbReference>
<dbReference type="PANTHER" id="PTHR11803">
    <property type="entry name" value="2-IMINOBUTANOATE/2-IMINOPROPANOATE DEAMINASE RIDA"/>
    <property type="match status" value="1"/>
</dbReference>
<dbReference type="CDD" id="cd00448">
    <property type="entry name" value="YjgF_YER057c_UK114_family"/>
    <property type="match status" value="1"/>
</dbReference>
<comment type="caution">
    <text evidence="2">The sequence shown here is derived from an EMBL/GenBank/DDBJ whole genome shotgun (WGS) entry which is preliminary data.</text>
</comment>
<sequence>MMDIEQIRSGQAPAAIGPYSQGVKVGNFFFFSGQIPLDPASGELVEGGIEAQTEQVMANMKALLAAAGLDFSRVVKTTIYLTDLSQFGVVNEIYGKYFTGVAPARATVQVAALPKGAQVEIEWVACTGGE</sequence>
<proteinExistence type="inferred from homology"/>
<dbReference type="SUPFAM" id="SSF55298">
    <property type="entry name" value="YjgF-like"/>
    <property type="match status" value="1"/>
</dbReference>
<gene>
    <name evidence="2" type="ORF">ENN94_05430</name>
</gene>
<protein>
    <submittedName>
        <fullName evidence="2">RidA family protein</fullName>
    </submittedName>
</protein>
<dbReference type="Gene3D" id="3.30.1330.40">
    <property type="entry name" value="RutC-like"/>
    <property type="match status" value="1"/>
</dbReference>
<dbReference type="PROSITE" id="PS01094">
    <property type="entry name" value="UPF0076"/>
    <property type="match status" value="1"/>
</dbReference>